<keyword evidence="4" id="KW-0735">Signal-anchor</keyword>
<dbReference type="GO" id="GO:0015926">
    <property type="term" value="F:glucosidase activity"/>
    <property type="evidence" value="ECO:0007669"/>
    <property type="project" value="TreeGrafter"/>
</dbReference>
<keyword evidence="5 9" id="KW-1133">Transmembrane helix</keyword>
<keyword evidence="12" id="KW-1185">Reference proteome</keyword>
<evidence type="ECO:0000256" key="9">
    <source>
        <dbReference type="SAM" id="Phobius"/>
    </source>
</evidence>
<evidence type="ECO:0000313" key="12">
    <source>
        <dbReference type="Proteomes" id="UP000013776"/>
    </source>
</evidence>
<feature type="domain" description="GH16" evidence="10">
    <location>
        <begin position="105"/>
        <end position="500"/>
    </location>
</feature>
<comment type="caution">
    <text evidence="11">The sequence shown here is derived from an EMBL/GenBank/DDBJ whole genome shotgun (WGS) entry which is preliminary data.</text>
</comment>
<evidence type="ECO:0000256" key="6">
    <source>
        <dbReference type="ARBA" id="ARBA00023136"/>
    </source>
</evidence>
<comment type="subcellular location">
    <subcellularLocation>
        <location evidence="1">Membrane</location>
        <topology evidence="1">Single-pass type II membrane protein</topology>
    </subcellularLocation>
</comment>
<feature type="transmembrane region" description="Helical" evidence="9">
    <location>
        <begin position="81"/>
        <end position="105"/>
    </location>
</feature>
<dbReference type="Gene3D" id="2.60.120.200">
    <property type="match status" value="2"/>
</dbReference>
<dbReference type="CDD" id="cd02180">
    <property type="entry name" value="GH16_fungal_KRE6_glucanase"/>
    <property type="match status" value="1"/>
</dbReference>
<comment type="similarity">
    <text evidence="2">Belongs to the SKN1/KRE6 family.</text>
</comment>
<dbReference type="Proteomes" id="UP000013776">
    <property type="component" value="Unassembled WGS sequence"/>
</dbReference>
<evidence type="ECO:0000256" key="8">
    <source>
        <dbReference type="ARBA" id="ARBA00023316"/>
    </source>
</evidence>
<dbReference type="PANTHER" id="PTHR31361">
    <property type="entry name" value="BETA-GLUCAN SYNTHESIS-ASSOCIATED PROTEIN KRE6-RELATED"/>
    <property type="match status" value="1"/>
</dbReference>
<dbReference type="OrthoDB" id="412647at2759"/>
<dbReference type="InterPro" id="IPR000757">
    <property type="entry name" value="Beta-glucanase-like"/>
</dbReference>
<evidence type="ECO:0000259" key="10">
    <source>
        <dbReference type="PROSITE" id="PS51762"/>
    </source>
</evidence>
<dbReference type="PANTHER" id="PTHR31361:SF1">
    <property type="entry name" value="BETA-GLUCAN SYNTHESIS-ASSOCIATED PROTEIN KRE6-RELATED"/>
    <property type="match status" value="1"/>
</dbReference>
<evidence type="ECO:0000313" key="11">
    <source>
        <dbReference type="EMBL" id="CCG85039.1"/>
    </source>
</evidence>
<dbReference type="eggNOG" id="ENOG502QR13">
    <property type="taxonomic scope" value="Eukaryota"/>
</dbReference>
<evidence type="ECO:0000256" key="1">
    <source>
        <dbReference type="ARBA" id="ARBA00004606"/>
    </source>
</evidence>
<evidence type="ECO:0000256" key="3">
    <source>
        <dbReference type="ARBA" id="ARBA00022692"/>
    </source>
</evidence>
<evidence type="ECO:0000256" key="2">
    <source>
        <dbReference type="ARBA" id="ARBA00010962"/>
    </source>
</evidence>
<reference evidence="11 12" key="1">
    <citation type="journal article" date="2013" name="MBio">
        <title>Genome sequencing of the plant pathogen Taphrina deformans, the causal agent of peach leaf curl.</title>
        <authorList>
            <person name="Cisse O.H."/>
            <person name="Almeida J.M.G.C.F."/>
            <person name="Fonseca A."/>
            <person name="Kumar A.A."/>
            <person name="Salojaervi J."/>
            <person name="Overmyer K."/>
            <person name="Hauser P.M."/>
            <person name="Pagni M."/>
        </authorList>
    </citation>
    <scope>NUCLEOTIDE SEQUENCE [LARGE SCALE GENOMIC DNA]</scope>
    <source>
        <strain evidence="12">PYCC 5710 / ATCC 11124 / CBS 356.35 / IMI 108563 / JCM 9778 / NBRC 8474</strain>
    </source>
</reference>
<dbReference type="VEuPathDB" id="FungiDB:TAPDE_005618"/>
<protein>
    <recommendedName>
        <fullName evidence="10">GH16 domain-containing protein</fullName>
    </recommendedName>
</protein>
<evidence type="ECO:0000256" key="4">
    <source>
        <dbReference type="ARBA" id="ARBA00022968"/>
    </source>
</evidence>
<keyword evidence="7" id="KW-0325">Glycoprotein</keyword>
<keyword evidence="6 9" id="KW-0472">Membrane</keyword>
<accession>R4XKU0</accession>
<dbReference type="GO" id="GO:0005789">
    <property type="term" value="C:endoplasmic reticulum membrane"/>
    <property type="evidence" value="ECO:0007669"/>
    <property type="project" value="TreeGrafter"/>
</dbReference>
<dbReference type="GO" id="GO:0031505">
    <property type="term" value="P:fungal-type cell wall organization"/>
    <property type="evidence" value="ECO:0007669"/>
    <property type="project" value="TreeGrafter"/>
</dbReference>
<organism evidence="11 12">
    <name type="scientific">Taphrina deformans (strain PYCC 5710 / ATCC 11124 / CBS 356.35 / IMI 108563 / JCM 9778 / NBRC 8474)</name>
    <name type="common">Peach leaf curl fungus</name>
    <name type="synonym">Lalaria deformans</name>
    <dbReference type="NCBI Taxonomy" id="1097556"/>
    <lineage>
        <taxon>Eukaryota</taxon>
        <taxon>Fungi</taxon>
        <taxon>Dikarya</taxon>
        <taxon>Ascomycota</taxon>
        <taxon>Taphrinomycotina</taxon>
        <taxon>Taphrinomycetes</taxon>
        <taxon>Taphrinales</taxon>
        <taxon>Taphrinaceae</taxon>
        <taxon>Taphrina</taxon>
    </lineage>
</organism>
<dbReference type="SUPFAM" id="SSF49899">
    <property type="entry name" value="Concanavalin A-like lectins/glucanases"/>
    <property type="match status" value="1"/>
</dbReference>
<keyword evidence="8" id="KW-0961">Cell wall biogenesis/degradation</keyword>
<dbReference type="STRING" id="1097556.R4XKU0"/>
<dbReference type="GO" id="GO:0005886">
    <property type="term" value="C:plasma membrane"/>
    <property type="evidence" value="ECO:0007669"/>
    <property type="project" value="TreeGrafter"/>
</dbReference>
<dbReference type="Pfam" id="PF03935">
    <property type="entry name" value="SKN1_KRE6_Sbg1"/>
    <property type="match status" value="1"/>
</dbReference>
<dbReference type="AlphaFoldDB" id="R4XKU0"/>
<dbReference type="InterPro" id="IPR013320">
    <property type="entry name" value="ConA-like_dom_sf"/>
</dbReference>
<evidence type="ECO:0000256" key="7">
    <source>
        <dbReference type="ARBA" id="ARBA00023180"/>
    </source>
</evidence>
<dbReference type="GO" id="GO:0006078">
    <property type="term" value="P:(1-&gt;6)-beta-D-glucan biosynthetic process"/>
    <property type="evidence" value="ECO:0007669"/>
    <property type="project" value="TreeGrafter"/>
</dbReference>
<keyword evidence="3 9" id="KW-0812">Transmembrane</keyword>
<dbReference type="PROSITE" id="PS51762">
    <property type="entry name" value="GH16_2"/>
    <property type="match status" value="1"/>
</dbReference>
<gene>
    <name evidence="11" type="ORF">TAPDE_005618</name>
</gene>
<proteinExistence type="inferred from homology"/>
<dbReference type="EMBL" id="CAHR02000398">
    <property type="protein sequence ID" value="CCG85039.1"/>
    <property type="molecule type" value="Genomic_DNA"/>
</dbReference>
<dbReference type="InterPro" id="IPR005629">
    <property type="entry name" value="Skn1/Kre6/Sbg1"/>
</dbReference>
<sequence length="546" mass="60242">MSTNASTQDLFWTGRADGPYAYEHEATSSTDLNTQTVTEKFDIGPTTNLLWDPSYVEDDDDLHNPDVDNPKRDTNIWTKRGLTNLGGLVLVVIALVCIFVVIPALTFEGNRHPTCTGDSCLDNGRRALLKKPRTSLIDPDTPSSALTKTSAAGKTLKLVFSDEFNQDGRTFYPGDDQFFEAKDLWYWPTQDLEWYDPDAVTTRGGYLELRMDAFRNHDLNYRSGMIQSWNMLCFKGGMLEVSVEMPGAGSSSGLWPAVWTMGNLGRAGYGATTDGMWPYSYQACDVGITPNQSRSDGLSWLPGMRLPSCLCNPEEAPGSVSHARSAPEIDVFEASVGEFTDGTTNGIVSQSYQIGPFDDYYQPNYEFSEIYNDTLTTLNSYTGGPYQQALSGVTALNNQWYQYPAATADKFQTYAFEYVPGGTTSSSVRWYVGGEAVWKMNAATLGANGNIAARTITEEPMAIVMNLAMSQSFAYIDWASLVFPAIMKIDYVRIYQSGTASVTCDPPGWETTDYIANHPNAYTNKDVTSWEAAGYSKPLNKLMNGC</sequence>
<evidence type="ECO:0000256" key="5">
    <source>
        <dbReference type="ARBA" id="ARBA00022989"/>
    </source>
</evidence>
<name>R4XKU0_TAPDE</name>